<dbReference type="AlphaFoldDB" id="A0A843U153"/>
<organism evidence="2 3">
    <name type="scientific">Colocasia esculenta</name>
    <name type="common">Wild taro</name>
    <name type="synonym">Arum esculentum</name>
    <dbReference type="NCBI Taxonomy" id="4460"/>
    <lineage>
        <taxon>Eukaryota</taxon>
        <taxon>Viridiplantae</taxon>
        <taxon>Streptophyta</taxon>
        <taxon>Embryophyta</taxon>
        <taxon>Tracheophyta</taxon>
        <taxon>Spermatophyta</taxon>
        <taxon>Magnoliopsida</taxon>
        <taxon>Liliopsida</taxon>
        <taxon>Araceae</taxon>
        <taxon>Aroideae</taxon>
        <taxon>Colocasieae</taxon>
        <taxon>Colocasia</taxon>
    </lineage>
</organism>
<keyword evidence="1" id="KW-0234">DNA repair</keyword>
<name>A0A843U153_COLES</name>
<dbReference type="SUPFAM" id="SSF48371">
    <property type="entry name" value="ARM repeat"/>
    <property type="match status" value="1"/>
</dbReference>
<reference evidence="2" key="1">
    <citation type="submission" date="2017-07" db="EMBL/GenBank/DDBJ databases">
        <title>Taro Niue Genome Assembly and Annotation.</title>
        <authorList>
            <person name="Atibalentja N."/>
            <person name="Keating K."/>
            <person name="Fields C.J."/>
        </authorList>
    </citation>
    <scope>NUCLEOTIDE SEQUENCE</scope>
    <source>
        <strain evidence="2">Niue_2</strain>
        <tissue evidence="2">Leaf</tissue>
    </source>
</reference>
<dbReference type="GO" id="GO:0051604">
    <property type="term" value="P:protein maturation"/>
    <property type="evidence" value="ECO:0007669"/>
    <property type="project" value="UniProtKB-UniRule"/>
</dbReference>
<dbReference type="GO" id="GO:0016226">
    <property type="term" value="P:iron-sulfur cluster assembly"/>
    <property type="evidence" value="ECO:0007669"/>
    <property type="project" value="UniProtKB-UniRule"/>
</dbReference>
<dbReference type="InterPro" id="IPR011989">
    <property type="entry name" value="ARM-like"/>
</dbReference>
<dbReference type="Gene3D" id="1.25.10.10">
    <property type="entry name" value="Leucine-rich Repeat Variant"/>
    <property type="match status" value="1"/>
</dbReference>
<sequence>LRAISKVEKAIFSGLLELFVEGETKVRKTLIQLLDFYSSQVLPWCKTAGHFEEIGMRFVMYIWNQMERVADYKIGFKEKGIQDSLMMTVKLIVTSCSIEHQIMIVEKAYSIFLSKKFFPLKELKTSHMKAEDLKLALDVANLSSEEELFVSLFSSTLMALSPEIPIPDTSLTIEILMLYLLKGHVPAAQALGSIINKWSQHTTAKPTTYTLEEALESIFEKVLSDILDGSLKKMSMDINLSSSTDTSPNDRQIIIHALVGVAWIGKVDTVETMPFEENLLGNGIREDRVECCRASLYQAFGHIIASTPIAAVLMEANKVLPFLLDALSILSCDSANKNLIYCLLLVLSGIVMDEYGREIIIENVHTVVNHLIGLIPYPHMMLVRETAIQCLLAMSKLPYARIFPLRPQVLRAVCRALDDPKRPVRLEAGVNCIKKSPLLRIATPLVQWTCGLFRLVYFLEAQDMRGGHLAKGPCADVQVSNLEVLSRPRWLQESTGSSLGSTSCVVRYRKCLLLKTSGRVDTPSSKERKQGLPCQFQVCVVM</sequence>
<evidence type="ECO:0000256" key="1">
    <source>
        <dbReference type="RuleBase" id="RU367072"/>
    </source>
</evidence>
<accession>A0A843U153</accession>
<proteinExistence type="inferred from homology"/>
<dbReference type="PANTHER" id="PTHR12891:SF0">
    <property type="entry name" value="MMS19 NUCLEOTIDE EXCISION REPAIR PROTEIN HOMOLOG"/>
    <property type="match status" value="1"/>
</dbReference>
<dbReference type="Proteomes" id="UP000652761">
    <property type="component" value="Unassembled WGS sequence"/>
</dbReference>
<dbReference type="GO" id="GO:0005634">
    <property type="term" value="C:nucleus"/>
    <property type="evidence" value="ECO:0007669"/>
    <property type="project" value="UniProtKB-SubCell"/>
</dbReference>
<feature type="non-terminal residue" evidence="2">
    <location>
        <position position="542"/>
    </location>
</feature>
<dbReference type="GO" id="GO:0006281">
    <property type="term" value="P:DNA repair"/>
    <property type="evidence" value="ECO:0007669"/>
    <property type="project" value="UniProtKB-UniRule"/>
</dbReference>
<keyword evidence="1" id="KW-0227">DNA damage</keyword>
<comment type="function">
    <text evidence="1">Key component of the cytosolic iron-sulfur protein assembly (CIA) complex, a multiprotein complex that mediates the incorporation of iron-sulfur cluster into apoproteins specifically involved in DNA metabolism and genomic integrity. In the CIA complex, MMS19 acts as an adapter between early-acting CIA components and a subset of cellular target iron-sulfur proteins.</text>
</comment>
<evidence type="ECO:0000313" key="3">
    <source>
        <dbReference type="Proteomes" id="UP000652761"/>
    </source>
</evidence>
<keyword evidence="3" id="KW-1185">Reference proteome</keyword>
<keyword evidence="1" id="KW-0539">Nucleus</keyword>
<comment type="caution">
    <text evidence="2">The sequence shown here is derived from an EMBL/GenBank/DDBJ whole genome shotgun (WGS) entry which is preliminary data.</text>
</comment>
<dbReference type="OrthoDB" id="342900at2759"/>
<dbReference type="GO" id="GO:0097361">
    <property type="term" value="C:cytosolic [4Fe-4S] assembly targeting complex"/>
    <property type="evidence" value="ECO:0007669"/>
    <property type="project" value="UniProtKB-UniRule"/>
</dbReference>
<comment type="similarity">
    <text evidence="1">Belongs to the MET18/MMS19 family.</text>
</comment>
<dbReference type="InterPro" id="IPR016024">
    <property type="entry name" value="ARM-type_fold"/>
</dbReference>
<comment type="subcellular location">
    <subcellularLocation>
        <location evidence="1">Nucleus</location>
    </subcellularLocation>
</comment>
<protein>
    <recommendedName>
        <fullName evidence="1">MMS19 nucleotide excision repair protein</fullName>
    </recommendedName>
</protein>
<dbReference type="InterPro" id="IPR039920">
    <property type="entry name" value="MMS19"/>
</dbReference>
<evidence type="ECO:0000313" key="2">
    <source>
        <dbReference type="EMBL" id="MQL75807.1"/>
    </source>
</evidence>
<gene>
    <name evidence="2" type="ORF">Taro_008182</name>
</gene>
<dbReference type="PANTHER" id="PTHR12891">
    <property type="entry name" value="DNA REPAIR/TRANSCRIPTION PROTEIN MET18/MMS19"/>
    <property type="match status" value="1"/>
</dbReference>
<dbReference type="EMBL" id="NMUH01000266">
    <property type="protein sequence ID" value="MQL75807.1"/>
    <property type="molecule type" value="Genomic_DNA"/>
</dbReference>